<evidence type="ECO:0000256" key="1">
    <source>
        <dbReference type="SAM" id="Coils"/>
    </source>
</evidence>
<name>A0AAV5QGL9_9ASCO</name>
<gene>
    <name evidence="2" type="ORF">DASC09_012520</name>
</gene>
<evidence type="ECO:0008006" key="4">
    <source>
        <dbReference type="Google" id="ProtNLM"/>
    </source>
</evidence>
<comment type="caution">
    <text evidence="2">The sequence shown here is derived from an EMBL/GenBank/DDBJ whole genome shotgun (WGS) entry which is preliminary data.</text>
</comment>
<dbReference type="InterPro" id="IPR013251">
    <property type="entry name" value="DASH_Spc19"/>
</dbReference>
<dbReference type="GO" id="GO:0008608">
    <property type="term" value="P:attachment of spindle microtubules to kinetochore"/>
    <property type="evidence" value="ECO:0007669"/>
    <property type="project" value="InterPro"/>
</dbReference>
<proteinExistence type="predicted"/>
<dbReference type="GO" id="GO:0005876">
    <property type="term" value="C:spindle microtubule"/>
    <property type="evidence" value="ECO:0007669"/>
    <property type="project" value="InterPro"/>
</dbReference>
<organism evidence="2 3">
    <name type="scientific">Saccharomycopsis crataegensis</name>
    <dbReference type="NCBI Taxonomy" id="43959"/>
    <lineage>
        <taxon>Eukaryota</taxon>
        <taxon>Fungi</taxon>
        <taxon>Dikarya</taxon>
        <taxon>Ascomycota</taxon>
        <taxon>Saccharomycotina</taxon>
        <taxon>Saccharomycetes</taxon>
        <taxon>Saccharomycopsidaceae</taxon>
        <taxon>Saccharomycopsis</taxon>
    </lineage>
</organism>
<feature type="coiled-coil region" evidence="1">
    <location>
        <begin position="142"/>
        <end position="176"/>
    </location>
</feature>
<sequence>METDNIDVLGDCIVSLNNCNQSLSHGIKSIDRILHPDDQEDDEFQRLARIIRLKKVYKIYPISYINEQISDYNSIKNNRILASIETIEKLNELKYKEKENQMGFVELLQNRLEQFVNHKKRENTRTSIELSASQEREDLEEADNYHHLTDEEKKELEILQEQIDTYRFQVSKIQLQKSRRP</sequence>
<reference evidence="2 3" key="1">
    <citation type="journal article" date="2023" name="Elife">
        <title>Identification of key yeast species and microbe-microbe interactions impacting larval growth of Drosophila in the wild.</title>
        <authorList>
            <person name="Mure A."/>
            <person name="Sugiura Y."/>
            <person name="Maeda R."/>
            <person name="Honda K."/>
            <person name="Sakurai N."/>
            <person name="Takahashi Y."/>
            <person name="Watada M."/>
            <person name="Katoh T."/>
            <person name="Gotoh A."/>
            <person name="Gotoh Y."/>
            <person name="Taniguchi I."/>
            <person name="Nakamura K."/>
            <person name="Hayashi T."/>
            <person name="Katayama T."/>
            <person name="Uemura T."/>
            <person name="Hattori Y."/>
        </authorList>
    </citation>
    <scope>NUCLEOTIDE SEQUENCE [LARGE SCALE GENOMIC DNA]</scope>
    <source>
        <strain evidence="2 3">SC-9</strain>
    </source>
</reference>
<protein>
    <recommendedName>
        <fullName evidence="4">DASH complex subunit SPC19</fullName>
    </recommendedName>
</protein>
<dbReference type="GO" id="GO:0042729">
    <property type="term" value="C:DASH complex"/>
    <property type="evidence" value="ECO:0007669"/>
    <property type="project" value="InterPro"/>
</dbReference>
<dbReference type="Pfam" id="PF08287">
    <property type="entry name" value="DASH_Spc19"/>
    <property type="match status" value="1"/>
</dbReference>
<keyword evidence="3" id="KW-1185">Reference proteome</keyword>
<dbReference type="EMBL" id="BTFZ01000002">
    <property type="protein sequence ID" value="GMM33927.1"/>
    <property type="molecule type" value="Genomic_DNA"/>
</dbReference>
<dbReference type="GeneID" id="90071906"/>
<dbReference type="Proteomes" id="UP001360560">
    <property type="component" value="Unassembled WGS sequence"/>
</dbReference>
<dbReference type="RefSeq" id="XP_064850927.1">
    <property type="nucleotide sequence ID" value="XM_064994855.1"/>
</dbReference>
<evidence type="ECO:0000313" key="2">
    <source>
        <dbReference type="EMBL" id="GMM33927.1"/>
    </source>
</evidence>
<keyword evidence="1" id="KW-0175">Coiled coil</keyword>
<accession>A0AAV5QGL9</accession>
<dbReference type="AlphaFoldDB" id="A0AAV5QGL9"/>
<evidence type="ECO:0000313" key="3">
    <source>
        <dbReference type="Proteomes" id="UP001360560"/>
    </source>
</evidence>